<sequence length="371" mass="43865">MPCIVSISPPGWIWRCLNPIWPEHKNYLPYNQNLMNPFPFVPEEIIKDYAAKNNRDVDTVKVQKILKRPLSVVARVHVRLADQATETVYLKYYRSLPGKDMAEVVQRDFDTSLFWWERFKQSERFNVIEPLYVDVVNHVMLTRESKGDDIQTYLNKSGHLFGTFDDKDKIMEMMRLCGGWLRYFQDIPVDAGEENRITLEYLLDYINLRMDRIVEKTHIGFDAALQEKVNRYLRDQWARMDAGDNTISYLHSDFSLSNVLFDEKGVTVLDFTKKETGSVYKDLTRFFHQLILLSYKPSFKKAFVNEMQRQFLQGYGDGAVHEKPLFRIFLMIHVINHLGKSARFWEQSTRGKLYNRWVVYNVMKRIKKAVA</sequence>
<proteinExistence type="predicted"/>
<dbReference type="Gene3D" id="3.90.1200.10">
    <property type="match status" value="1"/>
</dbReference>
<organism evidence="2">
    <name type="scientific">Caldithrix abyssi</name>
    <dbReference type="NCBI Taxonomy" id="187145"/>
    <lineage>
        <taxon>Bacteria</taxon>
        <taxon>Pseudomonadati</taxon>
        <taxon>Calditrichota</taxon>
        <taxon>Calditrichia</taxon>
        <taxon>Calditrichales</taxon>
        <taxon>Calditrichaceae</taxon>
        <taxon>Caldithrix</taxon>
    </lineage>
</organism>
<dbReference type="Proteomes" id="UP000886005">
    <property type="component" value="Unassembled WGS sequence"/>
</dbReference>
<protein>
    <recommendedName>
        <fullName evidence="1">Aminoglycoside phosphotransferase domain-containing protein</fullName>
    </recommendedName>
</protein>
<evidence type="ECO:0000313" key="2">
    <source>
        <dbReference type="EMBL" id="HED10492.1"/>
    </source>
</evidence>
<dbReference type="AlphaFoldDB" id="A0A7V1LN19"/>
<reference evidence="2" key="1">
    <citation type="journal article" date="2020" name="mSystems">
        <title>Genome- and Community-Level Interaction Insights into Carbon Utilization and Element Cycling Functions of Hydrothermarchaeota in Hydrothermal Sediment.</title>
        <authorList>
            <person name="Zhou Z."/>
            <person name="Liu Y."/>
            <person name="Xu W."/>
            <person name="Pan J."/>
            <person name="Luo Z.H."/>
            <person name="Li M."/>
        </authorList>
    </citation>
    <scope>NUCLEOTIDE SEQUENCE [LARGE SCALE GENOMIC DNA]</scope>
    <source>
        <strain evidence="2">HyVt-456</strain>
    </source>
</reference>
<feature type="domain" description="Aminoglycoside phosphotransferase" evidence="1">
    <location>
        <begin position="170"/>
        <end position="296"/>
    </location>
</feature>
<evidence type="ECO:0000259" key="1">
    <source>
        <dbReference type="Pfam" id="PF01636"/>
    </source>
</evidence>
<comment type="caution">
    <text evidence="2">The sequence shown here is derived from an EMBL/GenBank/DDBJ whole genome shotgun (WGS) entry which is preliminary data.</text>
</comment>
<dbReference type="Pfam" id="PF01636">
    <property type="entry name" value="APH"/>
    <property type="match status" value="1"/>
</dbReference>
<accession>A0A7V1LN19</accession>
<dbReference type="InterPro" id="IPR002575">
    <property type="entry name" value="Aminoglycoside_PTrfase"/>
</dbReference>
<dbReference type="SUPFAM" id="SSF56112">
    <property type="entry name" value="Protein kinase-like (PK-like)"/>
    <property type="match status" value="1"/>
</dbReference>
<dbReference type="InterPro" id="IPR011009">
    <property type="entry name" value="Kinase-like_dom_sf"/>
</dbReference>
<gene>
    <name evidence="2" type="ORF">ENJ10_07370</name>
</gene>
<dbReference type="EMBL" id="DRLD01000205">
    <property type="protein sequence ID" value="HED10492.1"/>
    <property type="molecule type" value="Genomic_DNA"/>
</dbReference>
<name>A0A7V1LN19_CALAY</name>